<dbReference type="PANTHER" id="PTHR43392">
    <property type="entry name" value="AAA-TYPE ATPASE FAMILY PROTEIN / ANKYRIN REPEAT FAMILY PROTEIN"/>
    <property type="match status" value="1"/>
</dbReference>
<organism evidence="7 8">
    <name type="scientific">Ectocarpus siliculosus</name>
    <name type="common">Brown alga</name>
    <name type="synonym">Conferva siliculosa</name>
    <dbReference type="NCBI Taxonomy" id="2880"/>
    <lineage>
        <taxon>Eukaryota</taxon>
        <taxon>Sar</taxon>
        <taxon>Stramenopiles</taxon>
        <taxon>Ochrophyta</taxon>
        <taxon>PX clade</taxon>
        <taxon>Phaeophyceae</taxon>
        <taxon>Ectocarpales</taxon>
        <taxon>Ectocarpaceae</taxon>
        <taxon>Ectocarpus</taxon>
    </lineage>
</organism>
<feature type="coiled-coil region" evidence="4">
    <location>
        <begin position="2758"/>
        <end position="2812"/>
    </location>
</feature>
<keyword evidence="3" id="KW-0067">ATP-binding</keyword>
<comment type="similarity">
    <text evidence="1">Belongs to the CbxX/CfxQ family.</text>
</comment>
<dbReference type="OrthoDB" id="575at2759"/>
<dbReference type="EMBL" id="FN648447">
    <property type="protein sequence ID" value="CBN75980.1"/>
    <property type="molecule type" value="Genomic_DNA"/>
</dbReference>
<dbReference type="EMBL" id="FN649751">
    <property type="protein sequence ID" value="CBN75980.1"/>
    <property type="molecule type" value="Genomic_DNA"/>
</dbReference>
<feature type="region of interest" description="Disordered" evidence="5">
    <location>
        <begin position="194"/>
        <end position="217"/>
    </location>
</feature>
<dbReference type="InterPro" id="IPR041627">
    <property type="entry name" value="AAA_lid_6"/>
</dbReference>
<feature type="region of interest" description="Disordered" evidence="5">
    <location>
        <begin position="281"/>
        <end position="301"/>
    </location>
</feature>
<dbReference type="InterPro" id="IPR003593">
    <property type="entry name" value="AAA+_ATPase"/>
</dbReference>
<keyword evidence="4" id="KW-0175">Coiled coil</keyword>
<feature type="domain" description="AAA+ ATPase" evidence="6">
    <location>
        <begin position="644"/>
        <end position="936"/>
    </location>
</feature>
<dbReference type="PANTHER" id="PTHR43392:SF2">
    <property type="entry name" value="AAA-TYPE ATPASE FAMILY PROTEIN _ ANKYRIN REPEAT FAMILY PROTEIN"/>
    <property type="match status" value="1"/>
</dbReference>
<dbReference type="CDD" id="cd06008">
    <property type="entry name" value="NF-X1-zinc-finger"/>
    <property type="match status" value="1"/>
</dbReference>
<name>D8LJR0_ECTSI</name>
<keyword evidence="2" id="KW-0547">Nucleotide-binding</keyword>
<feature type="coiled-coil region" evidence="4">
    <location>
        <begin position="1362"/>
        <end position="1395"/>
    </location>
</feature>
<feature type="region of interest" description="Disordered" evidence="5">
    <location>
        <begin position="1716"/>
        <end position="1740"/>
    </location>
</feature>
<dbReference type="SMART" id="SM00382">
    <property type="entry name" value="AAA"/>
    <property type="match status" value="4"/>
</dbReference>
<feature type="compositionally biased region" description="Acidic residues" evidence="5">
    <location>
        <begin position="2658"/>
        <end position="2672"/>
    </location>
</feature>
<dbReference type="CDD" id="cd17936">
    <property type="entry name" value="EEXXEc_NFX1"/>
    <property type="match status" value="1"/>
</dbReference>
<dbReference type="eggNOG" id="KOG1807">
    <property type="taxonomic scope" value="Eukaryota"/>
</dbReference>
<evidence type="ECO:0000256" key="2">
    <source>
        <dbReference type="ARBA" id="ARBA00022741"/>
    </source>
</evidence>
<dbReference type="CDD" id="cd18808">
    <property type="entry name" value="SF1_C_Upf1"/>
    <property type="match status" value="1"/>
</dbReference>
<evidence type="ECO:0000259" key="6">
    <source>
        <dbReference type="SMART" id="SM00382"/>
    </source>
</evidence>
<keyword evidence="8" id="KW-1185">Reference proteome</keyword>
<dbReference type="Proteomes" id="UP000002630">
    <property type="component" value="Linkage Group LG26"/>
</dbReference>
<dbReference type="GO" id="GO:0005524">
    <property type="term" value="F:ATP binding"/>
    <property type="evidence" value="ECO:0007669"/>
    <property type="project" value="UniProtKB-KW"/>
</dbReference>
<feature type="compositionally biased region" description="Polar residues" evidence="5">
    <location>
        <begin position="1575"/>
        <end position="1587"/>
    </location>
</feature>
<protein>
    <recommendedName>
        <fullName evidence="6">AAA+ ATPase domain-containing protein</fullName>
    </recommendedName>
</protein>
<feature type="coiled-coil region" evidence="4">
    <location>
        <begin position="876"/>
        <end position="903"/>
    </location>
</feature>
<feature type="region of interest" description="Disordered" evidence="5">
    <location>
        <begin position="1424"/>
        <end position="1471"/>
    </location>
</feature>
<feature type="compositionally biased region" description="Acidic residues" evidence="5">
    <location>
        <begin position="2053"/>
        <end position="2066"/>
    </location>
</feature>
<dbReference type="PRINTS" id="PR00819">
    <property type="entry name" value="CBXCFQXSUPER"/>
</dbReference>
<feature type="region of interest" description="Disordered" evidence="5">
    <location>
        <begin position="1130"/>
        <end position="1154"/>
    </location>
</feature>
<proteinExistence type="inferred from homology"/>
<feature type="domain" description="AAA+ ATPase" evidence="6">
    <location>
        <begin position="1794"/>
        <end position="1972"/>
    </location>
</feature>
<feature type="compositionally biased region" description="Low complexity" evidence="5">
    <location>
        <begin position="1456"/>
        <end position="1471"/>
    </location>
</feature>
<feature type="compositionally biased region" description="Gly residues" evidence="5">
    <location>
        <begin position="284"/>
        <end position="299"/>
    </location>
</feature>
<sequence>MDPQPNRKLLDKLLRSGDIKRENRDLMNVRAASRFVHGVRGHDDPTDVLFRLDQKDPHLIRTIFTLHSSNDFMDRVVMPFIAWLGKDELSIGTCSFKQQLICNRLARAPGLLDNLLEALNCDEISNEMALLWFVERLILDDGQDGVAARSSSSKESALVNRLKRSMSPTVKAQAQKLLKVLSDPSEVDKRNAEIAATGGGMSIEATQESSPGGRHSNDHVDFRSITIVPSVDEVLCDKIPFLPTEMERDVPHLDRQFRLLRHDLVSSVVDAVTPLKTLRAGAGETKGSGKAKGGEGGGRTPLILEQTRRGAIVADKGGRAAAVLIHFDWPSSHPVSRMKTSKKRMDYLQQTKGGRGGGGTGGGGGGGAGRNLLKRDSLVVLTNKNLKPLFFAAVTIRDEGLLAGGGDGGGANWGGGGAGGNNNGGGFGGRGTSGRGRGGGGRLSNGRGRGGRGGRGAGGHGGTGGETGGSRGGTWRERQEARPAVGVSFFNHKDLESALLLSRDDSWGCLVPLTVGVFAYKSVLKQLQAMAEVPMANLLVDWPAAHTLSKPGSSRLESLAGSPWKSMTGGASSAAPPPESPQPPLYEGVEAAEMEGLAERFAASTDDLKNRTPLLLSPPLVGVKLPTGCRFDISQRVAVAQVLRQRVSLVQGPPGTGKTFLGVLLAQIILASTDQKIVCVCYTNHALDSFLEDLLDKGVTELVRIGGGSKNAKLDRYQLRSHQAQGFNRVQNRQFAILKEALEESQARIDEVQKTSGLNRKPDKMYVVAWLEDEDSEAFQELQMPEGGDGETVVGRRGQALTSASIVRTWLDGKQKPSALLQQPTNTTSSDSGGGDGSINSKRLSTGGIWALDKNARKARWAGWEAAIKAEVAKKVAKKVKAHDRLARELSELQRQKDVQRVRAARVVGCTTTGAAIHHSLLAEARCGVVLVEEAAEVLEAHVLAALGDSTKHLIMIGDHKQLRPKVEQYSLRVESGRGFDLNVSLFERLVKAGYPHTTLELQHRMPPEISALVKGLTYPGLRDGPGTANRPHVLGIRDRVCFVGHHHNEESAASMRQRQDDGVSVSKVNGYEVRMVAKTVKYLLLQGYEPDQIVVLTPYLAQLRELRDAMDGTVSDQDASDLAAAIRLGDGTNEQGDGKGGGGNGGGGGSANARSRVRVATVDNYQGEESDVIISSFVRSNSGGQMGFVGDPNRLNVAISRARHGMIMFGDINFFTSDSIRNKPGQRLWLEFLSLLEAGGHVYRDGLPVACEAHKTRANLITPEAFDEHCPDGGCQAVCGAKLSCGHPCPRRCHPGDDQDHEGASCAVLLEETCPKGHKSKRRCSKDPAGLPCRPCEREARAVDREIARHAEAKVAREREREAATARLAEARRGAAQEREKLAHEAELLRLERETQRAVVDAERTRFSKDSARAELERARAAPAAAAAAPVRDGKAAAASSTQKAAGKKNRRSVAAAKATKTGKTKQETTTAAPRGFTLFLIAQAAANGSASGIIAALEAVPPGERLRQTSHELGVALGESAYDWFPPATAGGEPSPAAGAPGPRTAQAMDMIASGEVVKARAILATVARGTSAADNSTDGDNNPQAGKGKKTKTPDPSALFALALCDHDLAGGGGAAAARHLAELDAVVPRLWPGPPDGRPPPDEEEKEKEEEEVKEEEEEQGALDPKARSCALAVAFLRAPVHARRVGRVDSQAWTTRAEAVVKENGGSLARELWGAQGGGPSGGDGQDGSPAGCGVEGQWKRLQTRWGVSSEGMDSLLEMSGLDAIKADFLSVAKLVVIDRERGYDPSARSFNVRLEGNPGTGKTTVARLYYRLLKDLGVFASAEERAADARAAAEAAAKKKADDAAKARASASSTTTAAAAASVAGFVETTGTDLADNGVGGLKDMLKKIREAGGGVLFVDEAYTLEPQSGGGGKQVLNFLLAEIENRRGELVVAFAGYAKNMETLFEFNEGLPSRFPKVLRFEDYSDALLLEIFKGLMAKKKGLGTLHFGDSAEEQEDPERWAKVAVARLGRRRGSRGFGNARAVRVLFDHVLERQASRLSSGDNDNGGDDDDDDEDDPYELTKPDLLGRSVSSLDESESWRTLRDMVGLGAVKSTVLALAEVVQTNRVLEEAGKPPRDIALNRCMLGNPGTGKTTVAMLFAGILADLGLLSKGEVVLKTASDFVGSVLGESESKTRAILKAAEGCVLVIDEAYSLRAGSGVGYKGGSGGDPYRTAVVDTLVEQVQNVPGEDRCVLLLGYRAEMEEFMRDTNPGLARRFALDNAFSFEDYKDEELLSILRGKLHREHLTAGVEALMAAADVLRKKRKTASHFGNGGEVANLLSEAKLRKEKRRKDGSLEARLDPELLPQDFDPEYGVGPIDGAALEDDLFGDLIGCANIKLQLTRIRSTFVHAQRLGRDPREAINLNFRFTGAPGTGKTTVAQRVGRMFKQLSVIHSDDVVSCSPSDFTTGFIGQAALKTKEILDKAIGKVLFIDEAYGLNPRHGGGTWSFMQEVVDQLTQCLTDDKYKGNMVVVVAGYAHDIDELMESNPGLASRFPETLHFPNFGVDDCCRMLESSLKRMFSTDLAPEATGALRGLLLPVLQAPRFGNGRTITDLTKHIFTEIGMRMGDDGQDSVGGNDDHRASVEGIRRSATAVLQQMNVTDTTRTAEERDDTDTDTDHEEDVDPFLPVEDIYVLQEACEVAGVPPDSPDLGDGEVGERLRRALVLPRAEGGIGLSPQQARAFLRKLATDRAGLSRLRREEASAAARPVAEAEGALAEVEAALREAGDDGEDEELLATLARVRRAKEAALEKAREERERQLAVDAASRAALAHMGVCPAGFQWIRQGSGWRCGGGTHYVSGSAVAAEMARGGGGS</sequence>
<feature type="compositionally biased region" description="Gly residues" evidence="5">
    <location>
        <begin position="423"/>
        <end position="472"/>
    </location>
</feature>
<dbReference type="InParanoid" id="D8LJR0"/>
<dbReference type="Pfam" id="PF13087">
    <property type="entry name" value="AAA_12"/>
    <property type="match status" value="1"/>
</dbReference>
<feature type="region of interest" description="Disordered" evidence="5">
    <location>
        <begin position="1571"/>
        <end position="1597"/>
    </location>
</feature>
<dbReference type="STRING" id="2880.D8LJR0"/>
<feature type="region of interest" description="Disordered" evidence="5">
    <location>
        <begin position="423"/>
        <end position="480"/>
    </location>
</feature>
<feature type="region of interest" description="Disordered" evidence="5">
    <location>
        <begin position="2045"/>
        <end position="2075"/>
    </location>
</feature>
<feature type="compositionally biased region" description="Acidic residues" evidence="5">
    <location>
        <begin position="1646"/>
        <end position="1665"/>
    </location>
</feature>
<feature type="region of interest" description="Disordered" evidence="5">
    <location>
        <begin position="2651"/>
        <end position="2672"/>
    </location>
</feature>
<dbReference type="GO" id="GO:0004386">
    <property type="term" value="F:helicase activity"/>
    <property type="evidence" value="ECO:0007669"/>
    <property type="project" value="InterPro"/>
</dbReference>
<dbReference type="GO" id="GO:0016887">
    <property type="term" value="F:ATP hydrolysis activity"/>
    <property type="evidence" value="ECO:0007669"/>
    <property type="project" value="InterPro"/>
</dbReference>
<evidence type="ECO:0000256" key="4">
    <source>
        <dbReference type="SAM" id="Coils"/>
    </source>
</evidence>
<dbReference type="InterPro" id="IPR047187">
    <property type="entry name" value="SF1_C_Upf1"/>
</dbReference>
<dbReference type="CDD" id="cd00009">
    <property type="entry name" value="AAA"/>
    <property type="match status" value="3"/>
</dbReference>
<feature type="compositionally biased region" description="Low complexity" evidence="5">
    <location>
        <begin position="1424"/>
        <end position="1446"/>
    </location>
</feature>
<reference evidence="7 8" key="1">
    <citation type="journal article" date="2010" name="Nature">
        <title>The Ectocarpus genome and the independent evolution of multicellularity in brown algae.</title>
        <authorList>
            <person name="Cock J.M."/>
            <person name="Sterck L."/>
            <person name="Rouze P."/>
            <person name="Scornet D."/>
            <person name="Allen A.E."/>
            <person name="Amoutzias G."/>
            <person name="Anthouard V."/>
            <person name="Artiguenave F."/>
            <person name="Aury J.M."/>
            <person name="Badger J.H."/>
            <person name="Beszteri B."/>
            <person name="Billiau K."/>
            <person name="Bonnet E."/>
            <person name="Bothwell J.H."/>
            <person name="Bowler C."/>
            <person name="Boyen C."/>
            <person name="Brownlee C."/>
            <person name="Carrano C.J."/>
            <person name="Charrier B."/>
            <person name="Cho G.Y."/>
            <person name="Coelho S.M."/>
            <person name="Collen J."/>
            <person name="Corre E."/>
            <person name="Da Silva C."/>
            <person name="Delage L."/>
            <person name="Delaroque N."/>
            <person name="Dittami S.M."/>
            <person name="Doulbeau S."/>
            <person name="Elias M."/>
            <person name="Farnham G."/>
            <person name="Gachon C.M."/>
            <person name="Gschloessl B."/>
            <person name="Heesch S."/>
            <person name="Jabbari K."/>
            <person name="Jubin C."/>
            <person name="Kawai H."/>
            <person name="Kimura K."/>
            <person name="Kloareg B."/>
            <person name="Kupper F.C."/>
            <person name="Lang D."/>
            <person name="Le Bail A."/>
            <person name="Leblanc C."/>
            <person name="Lerouge P."/>
            <person name="Lohr M."/>
            <person name="Lopez P.J."/>
            <person name="Martens C."/>
            <person name="Maumus F."/>
            <person name="Michel G."/>
            <person name="Miranda-Saavedra D."/>
            <person name="Morales J."/>
            <person name="Moreau H."/>
            <person name="Motomura T."/>
            <person name="Nagasato C."/>
            <person name="Napoli C.A."/>
            <person name="Nelson D.R."/>
            <person name="Nyvall-Collen P."/>
            <person name="Peters A.F."/>
            <person name="Pommier C."/>
            <person name="Potin P."/>
            <person name="Poulain J."/>
            <person name="Quesneville H."/>
            <person name="Read B."/>
            <person name="Rensing S.A."/>
            <person name="Ritter A."/>
            <person name="Rousvoal S."/>
            <person name="Samanta M."/>
            <person name="Samson G."/>
            <person name="Schroeder D.C."/>
            <person name="Segurens B."/>
            <person name="Strittmatter M."/>
            <person name="Tonon T."/>
            <person name="Tregear J.W."/>
            <person name="Valentin K."/>
            <person name="von Dassow P."/>
            <person name="Yamagishi T."/>
            <person name="Van de Peer Y."/>
            <person name="Wincker P."/>
        </authorList>
    </citation>
    <scope>NUCLEOTIDE SEQUENCE [LARGE SCALE GENOMIC DNA]</scope>
    <source>
        <strain evidence="8">Ec32 / CCAP1310/4</strain>
    </source>
</reference>
<dbReference type="FunFam" id="3.40.50.300:FF:000216">
    <property type="entry name" value="Type VII secretion ATPase EccA"/>
    <property type="match status" value="2"/>
</dbReference>
<dbReference type="InterPro" id="IPR041679">
    <property type="entry name" value="DNA2/NAM7-like_C"/>
</dbReference>
<evidence type="ECO:0000256" key="1">
    <source>
        <dbReference type="ARBA" id="ARBA00010378"/>
    </source>
</evidence>
<dbReference type="eggNOG" id="KOG0730">
    <property type="taxonomic scope" value="Eukaryota"/>
</dbReference>
<feature type="domain" description="AAA+ ATPase" evidence="6">
    <location>
        <begin position="2128"/>
        <end position="2271"/>
    </location>
</feature>
<dbReference type="SUPFAM" id="SSF52540">
    <property type="entry name" value="P-loop containing nucleoside triphosphate hydrolases"/>
    <property type="match status" value="4"/>
</dbReference>
<dbReference type="Gene3D" id="3.40.50.300">
    <property type="entry name" value="P-loop containing nucleotide triphosphate hydrolases"/>
    <property type="match status" value="6"/>
</dbReference>
<dbReference type="InterPro" id="IPR000641">
    <property type="entry name" value="CbxX/CfxQ"/>
</dbReference>
<dbReference type="Pfam" id="PF17866">
    <property type="entry name" value="AAA_lid_6"/>
    <property type="match status" value="1"/>
</dbReference>
<dbReference type="InterPro" id="IPR041677">
    <property type="entry name" value="DNA2/NAM7_AAA_11"/>
</dbReference>
<dbReference type="OMA" id="GNMETFM"/>
<dbReference type="Pfam" id="PF00004">
    <property type="entry name" value="AAA"/>
    <property type="match status" value="3"/>
</dbReference>
<feature type="domain" description="AAA+ ATPase" evidence="6">
    <location>
        <begin position="2410"/>
        <end position="2553"/>
    </location>
</feature>
<dbReference type="InterPro" id="IPR003959">
    <property type="entry name" value="ATPase_AAA_core"/>
</dbReference>
<feature type="compositionally biased region" description="Gly residues" evidence="5">
    <location>
        <begin position="1720"/>
        <end position="1731"/>
    </location>
</feature>
<evidence type="ECO:0000313" key="8">
    <source>
        <dbReference type="Proteomes" id="UP000002630"/>
    </source>
</evidence>
<dbReference type="InterPro" id="IPR050773">
    <property type="entry name" value="CbxX/CfxQ_RuBisCO_ESX"/>
</dbReference>
<dbReference type="Pfam" id="PF13086">
    <property type="entry name" value="AAA_11"/>
    <property type="match status" value="1"/>
</dbReference>
<dbReference type="Gene3D" id="1.10.8.60">
    <property type="match status" value="2"/>
</dbReference>
<evidence type="ECO:0000313" key="7">
    <source>
        <dbReference type="EMBL" id="CBN75980.1"/>
    </source>
</evidence>
<dbReference type="InterPro" id="IPR027417">
    <property type="entry name" value="P-loop_NTPase"/>
</dbReference>
<evidence type="ECO:0000256" key="3">
    <source>
        <dbReference type="ARBA" id="ARBA00022840"/>
    </source>
</evidence>
<feature type="region of interest" description="Disordered" evidence="5">
    <location>
        <begin position="1528"/>
        <end position="1547"/>
    </location>
</feature>
<accession>D8LJR0</accession>
<feature type="region of interest" description="Disordered" evidence="5">
    <location>
        <begin position="1632"/>
        <end position="1669"/>
    </location>
</feature>
<feature type="region of interest" description="Disordered" evidence="5">
    <location>
        <begin position="817"/>
        <end position="840"/>
    </location>
</feature>
<feature type="compositionally biased region" description="Pro residues" evidence="5">
    <location>
        <begin position="575"/>
        <end position="584"/>
    </location>
</feature>
<feature type="region of interest" description="Disordered" evidence="5">
    <location>
        <begin position="551"/>
        <end position="586"/>
    </location>
</feature>
<feature type="compositionally biased region" description="Gly residues" evidence="5">
    <location>
        <begin position="1139"/>
        <end position="1151"/>
    </location>
</feature>
<gene>
    <name evidence="7" type="ORF">Esi_0264_0006</name>
</gene>
<evidence type="ECO:0000256" key="5">
    <source>
        <dbReference type="SAM" id="MobiDB-lite"/>
    </source>
</evidence>